<proteinExistence type="predicted"/>
<organism evidence="1 2">
    <name type="scientific">Daphnia pulex</name>
    <name type="common">Water flea</name>
    <dbReference type="NCBI Taxonomy" id="6669"/>
    <lineage>
        <taxon>Eukaryota</taxon>
        <taxon>Metazoa</taxon>
        <taxon>Ecdysozoa</taxon>
        <taxon>Arthropoda</taxon>
        <taxon>Crustacea</taxon>
        <taxon>Branchiopoda</taxon>
        <taxon>Diplostraca</taxon>
        <taxon>Cladocera</taxon>
        <taxon>Anomopoda</taxon>
        <taxon>Daphniidae</taxon>
        <taxon>Daphnia</taxon>
    </lineage>
</organism>
<dbReference type="STRING" id="6669.E9G9R0"/>
<dbReference type="Proteomes" id="UP000000305">
    <property type="component" value="Unassembled WGS sequence"/>
</dbReference>
<dbReference type="OrthoDB" id="3176171at2759"/>
<dbReference type="InterPro" id="IPR036322">
    <property type="entry name" value="WD40_repeat_dom_sf"/>
</dbReference>
<dbReference type="HOGENOM" id="CLU_1950923_0_0_1"/>
<reference evidence="1 2" key="1">
    <citation type="journal article" date="2011" name="Science">
        <title>The ecoresponsive genome of Daphnia pulex.</title>
        <authorList>
            <person name="Colbourne J.K."/>
            <person name="Pfrender M.E."/>
            <person name="Gilbert D."/>
            <person name="Thomas W.K."/>
            <person name="Tucker A."/>
            <person name="Oakley T.H."/>
            <person name="Tokishita S."/>
            <person name="Aerts A."/>
            <person name="Arnold G.J."/>
            <person name="Basu M.K."/>
            <person name="Bauer D.J."/>
            <person name="Caceres C.E."/>
            <person name="Carmel L."/>
            <person name="Casola C."/>
            <person name="Choi J.H."/>
            <person name="Detter J.C."/>
            <person name="Dong Q."/>
            <person name="Dusheyko S."/>
            <person name="Eads B.D."/>
            <person name="Frohlich T."/>
            <person name="Geiler-Samerotte K.A."/>
            <person name="Gerlach D."/>
            <person name="Hatcher P."/>
            <person name="Jogdeo S."/>
            <person name="Krijgsveld J."/>
            <person name="Kriventseva E.V."/>
            <person name="Kultz D."/>
            <person name="Laforsch C."/>
            <person name="Lindquist E."/>
            <person name="Lopez J."/>
            <person name="Manak J.R."/>
            <person name="Muller J."/>
            <person name="Pangilinan J."/>
            <person name="Patwardhan R.P."/>
            <person name="Pitluck S."/>
            <person name="Pritham E.J."/>
            <person name="Rechtsteiner A."/>
            <person name="Rho M."/>
            <person name="Rogozin I.B."/>
            <person name="Sakarya O."/>
            <person name="Salamov A."/>
            <person name="Schaack S."/>
            <person name="Shapiro H."/>
            <person name="Shiga Y."/>
            <person name="Skalitzky C."/>
            <person name="Smith Z."/>
            <person name="Souvorov A."/>
            <person name="Sung W."/>
            <person name="Tang Z."/>
            <person name="Tsuchiya D."/>
            <person name="Tu H."/>
            <person name="Vos H."/>
            <person name="Wang M."/>
            <person name="Wolf Y.I."/>
            <person name="Yamagata H."/>
            <person name="Yamada T."/>
            <person name="Ye Y."/>
            <person name="Shaw J.R."/>
            <person name="Andrews J."/>
            <person name="Crease T.J."/>
            <person name="Tang H."/>
            <person name="Lucas S.M."/>
            <person name="Robertson H.M."/>
            <person name="Bork P."/>
            <person name="Koonin E.V."/>
            <person name="Zdobnov E.M."/>
            <person name="Grigoriev I.V."/>
            <person name="Lynch M."/>
            <person name="Boore J.L."/>
        </authorList>
    </citation>
    <scope>NUCLEOTIDE SEQUENCE [LARGE SCALE GENOMIC DNA]</scope>
</reference>
<dbReference type="InParanoid" id="E9G9R0"/>
<protein>
    <submittedName>
        <fullName evidence="1">Uncharacterized protein</fullName>
    </submittedName>
</protein>
<gene>
    <name evidence="1" type="ORF">DAPPUDRAFT_239637</name>
</gene>
<dbReference type="SUPFAM" id="SSF50978">
    <property type="entry name" value="WD40 repeat-like"/>
    <property type="match status" value="1"/>
</dbReference>
<evidence type="ECO:0000313" key="2">
    <source>
        <dbReference type="Proteomes" id="UP000000305"/>
    </source>
</evidence>
<accession>E9G9R0</accession>
<keyword evidence="2" id="KW-1185">Reference proteome</keyword>
<evidence type="ECO:0000313" key="1">
    <source>
        <dbReference type="EMBL" id="EFX83841.1"/>
    </source>
</evidence>
<name>E9G9R0_DAPPU</name>
<dbReference type="KEGG" id="dpx:DAPPUDRAFT_239637"/>
<dbReference type="Gene3D" id="2.130.10.10">
    <property type="entry name" value="YVTN repeat-like/Quinoprotein amine dehydrogenase"/>
    <property type="match status" value="1"/>
</dbReference>
<dbReference type="InterPro" id="IPR015943">
    <property type="entry name" value="WD40/YVTN_repeat-like_dom_sf"/>
</dbReference>
<sequence length="129" mass="14275">MALPGRTFHLGQGCQTLLSFKRFSFLIEDLHSGIEIQSLDRHPNDVVAVKYSQETRIVFTASSAYPRTNTTRTRSLQLPQGETLINEMSGQSSAVLSAVAGSQVRIWDIHHYVKVFEVSDGATAVLSPR</sequence>
<dbReference type="eggNOG" id="KOG0244">
    <property type="taxonomic scope" value="Eukaryota"/>
</dbReference>
<dbReference type="AlphaFoldDB" id="E9G9R0"/>
<dbReference type="EMBL" id="GL732536">
    <property type="protein sequence ID" value="EFX83841.1"/>
    <property type="molecule type" value="Genomic_DNA"/>
</dbReference>